<keyword evidence="3" id="KW-0813">Transport</keyword>
<comment type="caution">
    <text evidence="9">The sequence shown here is derived from an EMBL/GenBank/DDBJ whole genome shotgun (WGS) entry which is preliminary data.</text>
</comment>
<evidence type="ECO:0000256" key="1">
    <source>
        <dbReference type="ARBA" id="ARBA00004651"/>
    </source>
</evidence>
<dbReference type="PANTHER" id="PTHR23514">
    <property type="entry name" value="BYPASS OF STOP CODON PROTEIN 6"/>
    <property type="match status" value="1"/>
</dbReference>
<keyword evidence="4 7" id="KW-0812">Transmembrane</keyword>
<evidence type="ECO:0000313" key="10">
    <source>
        <dbReference type="Proteomes" id="UP001165962"/>
    </source>
</evidence>
<dbReference type="Gene3D" id="1.20.1250.20">
    <property type="entry name" value="MFS general substrate transporter like domains"/>
    <property type="match status" value="1"/>
</dbReference>
<accession>A0ABX0JGV4</accession>
<evidence type="ECO:0000256" key="3">
    <source>
        <dbReference type="ARBA" id="ARBA00022448"/>
    </source>
</evidence>
<proteinExistence type="inferred from homology"/>
<evidence type="ECO:0000313" key="9">
    <source>
        <dbReference type="EMBL" id="NHN34504.1"/>
    </source>
</evidence>
<protein>
    <submittedName>
        <fullName evidence="9">MFS transporter</fullName>
    </submittedName>
</protein>
<feature type="transmembrane region" description="Helical" evidence="7">
    <location>
        <begin position="49"/>
        <end position="68"/>
    </location>
</feature>
<gene>
    <name evidence="9" type="ORF">G9U52_32440</name>
</gene>
<dbReference type="Pfam" id="PF07690">
    <property type="entry name" value="MFS_1"/>
    <property type="match status" value="1"/>
</dbReference>
<dbReference type="InterPro" id="IPR011701">
    <property type="entry name" value="MFS"/>
</dbReference>
<evidence type="ECO:0000259" key="8">
    <source>
        <dbReference type="PROSITE" id="PS50850"/>
    </source>
</evidence>
<organism evidence="9 10">
    <name type="scientific">Paenibacillus agricola</name>
    <dbReference type="NCBI Taxonomy" id="2716264"/>
    <lineage>
        <taxon>Bacteria</taxon>
        <taxon>Bacillati</taxon>
        <taxon>Bacillota</taxon>
        <taxon>Bacilli</taxon>
        <taxon>Bacillales</taxon>
        <taxon>Paenibacillaceae</taxon>
        <taxon>Paenibacillus</taxon>
    </lineage>
</organism>
<comment type="similarity">
    <text evidence="2">Belongs to the major facilitator superfamily.</text>
</comment>
<name>A0ABX0JGV4_9BACL</name>
<dbReference type="InterPro" id="IPR051788">
    <property type="entry name" value="MFS_Transporter"/>
</dbReference>
<evidence type="ECO:0000256" key="2">
    <source>
        <dbReference type="ARBA" id="ARBA00008335"/>
    </source>
</evidence>
<feature type="domain" description="Major facilitator superfamily (MFS) profile" evidence="8">
    <location>
        <begin position="1"/>
        <end position="125"/>
    </location>
</feature>
<comment type="subcellular location">
    <subcellularLocation>
        <location evidence="1">Cell membrane</location>
        <topology evidence="1">Multi-pass membrane protein</topology>
    </subcellularLocation>
</comment>
<reference evidence="9" key="1">
    <citation type="submission" date="2020-03" db="EMBL/GenBank/DDBJ databases">
        <title>Draft sequencing of Paenibacilllus sp. S3N08.</title>
        <authorList>
            <person name="Kim D.-U."/>
        </authorList>
    </citation>
    <scope>NUCLEOTIDE SEQUENCE</scope>
    <source>
        <strain evidence="9">S3N08</strain>
    </source>
</reference>
<feature type="transmembrane region" description="Helical" evidence="7">
    <location>
        <begin position="25"/>
        <end position="42"/>
    </location>
</feature>
<feature type="transmembrane region" description="Helical" evidence="7">
    <location>
        <begin position="80"/>
        <end position="100"/>
    </location>
</feature>
<evidence type="ECO:0000256" key="4">
    <source>
        <dbReference type="ARBA" id="ARBA00022692"/>
    </source>
</evidence>
<keyword evidence="10" id="KW-1185">Reference proteome</keyword>
<dbReference type="InterPro" id="IPR036259">
    <property type="entry name" value="MFS_trans_sf"/>
</dbReference>
<dbReference type="InterPro" id="IPR020846">
    <property type="entry name" value="MFS_dom"/>
</dbReference>
<dbReference type="PROSITE" id="PS50850">
    <property type="entry name" value="MFS"/>
    <property type="match status" value="1"/>
</dbReference>
<dbReference type="PANTHER" id="PTHR23514:SF3">
    <property type="entry name" value="BYPASS OF STOP CODON PROTEIN 6"/>
    <property type="match status" value="1"/>
</dbReference>
<sequence>MVISAGTIVSSLASGAVIQRFGTGKVTLVSCLLTAGALLGFAMSPSLIWLMLFAIPFGLGAGSVDAALNNYEATHYKAHHLSWLHCFWGVGATLGPIIMAQFITGSNSWRDGYLSVAGTCAVAAA</sequence>
<evidence type="ECO:0000256" key="5">
    <source>
        <dbReference type="ARBA" id="ARBA00022989"/>
    </source>
</evidence>
<dbReference type="Proteomes" id="UP001165962">
    <property type="component" value="Unassembled WGS sequence"/>
</dbReference>
<keyword evidence="5 7" id="KW-1133">Transmembrane helix</keyword>
<evidence type="ECO:0000256" key="7">
    <source>
        <dbReference type="SAM" id="Phobius"/>
    </source>
</evidence>
<dbReference type="EMBL" id="JAAOIW010000019">
    <property type="protein sequence ID" value="NHN34504.1"/>
    <property type="molecule type" value="Genomic_DNA"/>
</dbReference>
<dbReference type="SUPFAM" id="SSF103473">
    <property type="entry name" value="MFS general substrate transporter"/>
    <property type="match status" value="1"/>
</dbReference>
<keyword evidence="6 7" id="KW-0472">Membrane</keyword>
<evidence type="ECO:0000256" key="6">
    <source>
        <dbReference type="ARBA" id="ARBA00023136"/>
    </source>
</evidence>